<dbReference type="PRINTS" id="PR00081">
    <property type="entry name" value="GDHRDH"/>
</dbReference>
<dbReference type="Proteomes" id="UP001589609">
    <property type="component" value="Unassembled WGS sequence"/>
</dbReference>
<dbReference type="PANTHER" id="PTHR42820">
    <property type="entry name" value="SHORT-CHAIN DEHYDROGENASE REDUCTASE"/>
    <property type="match status" value="1"/>
</dbReference>
<protein>
    <submittedName>
        <fullName evidence="1">SDR family NAD(P)-dependent oxidoreductase</fullName>
    </submittedName>
</protein>
<dbReference type="Gene3D" id="3.40.50.720">
    <property type="entry name" value="NAD(P)-binding Rossmann-like Domain"/>
    <property type="match status" value="1"/>
</dbReference>
<evidence type="ECO:0000313" key="2">
    <source>
        <dbReference type="Proteomes" id="UP001589609"/>
    </source>
</evidence>
<dbReference type="RefSeq" id="WP_129727068.1">
    <property type="nucleotide sequence ID" value="NZ_JAPCYI010000001.1"/>
</dbReference>
<keyword evidence="2" id="KW-1185">Reference proteome</keyword>
<dbReference type="InterPro" id="IPR002347">
    <property type="entry name" value="SDR_fam"/>
</dbReference>
<name>A0ABV5WNS1_9BACI</name>
<evidence type="ECO:0000313" key="1">
    <source>
        <dbReference type="EMBL" id="MFB9762088.1"/>
    </source>
</evidence>
<sequence>MKLAGKVIIVTGGGIGIGRKTALLLAQQGANVVITDIDVENGKATVEEILAQNGQAIFVSHNVNKTQDWKRVVEEAMKAYGTIDMLFNNAGLYRIRFVTDVAKDQWEDAMAIYLKGLFLEVKHLTSSTDKREESTVNDLPLAGLMREQQQFFETAEPAVSI</sequence>
<dbReference type="PANTHER" id="PTHR42820:SF1">
    <property type="entry name" value="SHORT-CHAIN DEHYDROGENASE_REDUCTASE FAMILY PROTEIN"/>
    <property type="match status" value="1"/>
</dbReference>
<dbReference type="InterPro" id="IPR036291">
    <property type="entry name" value="NAD(P)-bd_dom_sf"/>
</dbReference>
<gene>
    <name evidence="1" type="ORF">ACFFMS_28075</name>
</gene>
<dbReference type="SUPFAM" id="SSF51735">
    <property type="entry name" value="NAD(P)-binding Rossmann-fold domains"/>
    <property type="match status" value="1"/>
</dbReference>
<accession>A0ABV5WNS1</accession>
<organism evidence="1 2">
    <name type="scientific">Ectobacillus funiculus</name>
    <dbReference type="NCBI Taxonomy" id="137993"/>
    <lineage>
        <taxon>Bacteria</taxon>
        <taxon>Bacillati</taxon>
        <taxon>Bacillota</taxon>
        <taxon>Bacilli</taxon>
        <taxon>Bacillales</taxon>
        <taxon>Bacillaceae</taxon>
        <taxon>Ectobacillus</taxon>
    </lineage>
</organism>
<reference evidence="1 2" key="1">
    <citation type="submission" date="2024-09" db="EMBL/GenBank/DDBJ databases">
        <authorList>
            <person name="Sun Q."/>
            <person name="Mori K."/>
        </authorList>
    </citation>
    <scope>NUCLEOTIDE SEQUENCE [LARGE SCALE GENOMIC DNA]</scope>
    <source>
        <strain evidence="1 2">JCM 11201</strain>
    </source>
</reference>
<comment type="caution">
    <text evidence="1">The sequence shown here is derived from an EMBL/GenBank/DDBJ whole genome shotgun (WGS) entry which is preliminary data.</text>
</comment>
<dbReference type="Pfam" id="PF00106">
    <property type="entry name" value="adh_short"/>
    <property type="match status" value="1"/>
</dbReference>
<proteinExistence type="predicted"/>
<dbReference type="EMBL" id="JBHMAF010000196">
    <property type="protein sequence ID" value="MFB9762088.1"/>
    <property type="molecule type" value="Genomic_DNA"/>
</dbReference>